<evidence type="ECO:0008006" key="4">
    <source>
        <dbReference type="Google" id="ProtNLM"/>
    </source>
</evidence>
<accession>A0A4R8LU48</accession>
<sequence length="234" mass="26328">MDEDRQKPGSHHPHIESLVETEVEQWARYAMRVPRTSFFLAICVIGALLTALSLTLHILPWWTVVGVTGILIIPLIASVLRKHHVWTRRMALTTITVLTTGLLISVFYLVVALFHHTESALSLFRDAILLWTTNVLIFAVWYWEVDQGGPLKRHAGVPEAPDLLFPQMISDISYWQNWHPAFVDYLFLAFNTSTAFSPTDTAALSQRIKVLMMTQSSISLVVVAVIAARAINIA</sequence>
<gene>
    <name evidence="2" type="ORF">C7445_101281</name>
</gene>
<dbReference type="RefSeq" id="WP_134158235.1">
    <property type="nucleotide sequence ID" value="NZ_SORF01000001.1"/>
</dbReference>
<evidence type="ECO:0000256" key="1">
    <source>
        <dbReference type="SAM" id="Phobius"/>
    </source>
</evidence>
<protein>
    <recommendedName>
        <fullName evidence="4">DUF1345 domain-containing protein</fullName>
    </recommendedName>
</protein>
<keyword evidence="3" id="KW-1185">Reference proteome</keyword>
<keyword evidence="1" id="KW-0472">Membrane</keyword>
<proteinExistence type="predicted"/>
<reference evidence="2 3" key="1">
    <citation type="submission" date="2019-03" db="EMBL/GenBank/DDBJ databases">
        <title>Genomic Encyclopedia of Type Strains, Phase IV (KMG-IV): sequencing the most valuable type-strain genomes for metagenomic binning, comparative biology and taxonomic classification.</title>
        <authorList>
            <person name="Goeker M."/>
        </authorList>
    </citation>
    <scope>NUCLEOTIDE SEQUENCE [LARGE SCALE GENOMIC DNA]</scope>
    <source>
        <strain evidence="2 3">DSM 17974</strain>
    </source>
</reference>
<comment type="caution">
    <text evidence="2">The sequence shown here is derived from an EMBL/GenBank/DDBJ whole genome shotgun (WGS) entry which is preliminary data.</text>
</comment>
<dbReference type="AlphaFoldDB" id="A0A4R8LU48"/>
<evidence type="ECO:0000313" key="2">
    <source>
        <dbReference type="EMBL" id="TDY51280.1"/>
    </source>
</evidence>
<feature type="transmembrane region" description="Helical" evidence="1">
    <location>
        <begin position="92"/>
        <end position="115"/>
    </location>
</feature>
<dbReference type="EMBL" id="SORF01000001">
    <property type="protein sequence ID" value="TDY51280.1"/>
    <property type="molecule type" value="Genomic_DNA"/>
</dbReference>
<dbReference type="Proteomes" id="UP000294581">
    <property type="component" value="Unassembled WGS sequence"/>
</dbReference>
<feature type="transmembrane region" description="Helical" evidence="1">
    <location>
        <begin position="210"/>
        <end position="231"/>
    </location>
</feature>
<feature type="transmembrane region" description="Helical" evidence="1">
    <location>
        <begin position="61"/>
        <end position="80"/>
    </location>
</feature>
<dbReference type="OrthoDB" id="5402524at2"/>
<feature type="transmembrane region" description="Helical" evidence="1">
    <location>
        <begin position="38"/>
        <end position="55"/>
    </location>
</feature>
<feature type="transmembrane region" description="Helical" evidence="1">
    <location>
        <begin position="127"/>
        <end position="143"/>
    </location>
</feature>
<name>A0A4R8LU48_9BACL</name>
<keyword evidence="1" id="KW-0812">Transmembrane</keyword>
<organism evidence="2 3">
    <name type="scientific">Alicyclobacillus sacchari</name>
    <dbReference type="NCBI Taxonomy" id="392010"/>
    <lineage>
        <taxon>Bacteria</taxon>
        <taxon>Bacillati</taxon>
        <taxon>Bacillota</taxon>
        <taxon>Bacilli</taxon>
        <taxon>Bacillales</taxon>
        <taxon>Alicyclobacillaceae</taxon>
        <taxon>Alicyclobacillus</taxon>
    </lineage>
</organism>
<evidence type="ECO:0000313" key="3">
    <source>
        <dbReference type="Proteomes" id="UP000294581"/>
    </source>
</evidence>
<keyword evidence="1" id="KW-1133">Transmembrane helix</keyword>